<evidence type="ECO:0000256" key="1">
    <source>
        <dbReference type="ARBA" id="ARBA00004141"/>
    </source>
</evidence>
<reference evidence="11 12" key="1">
    <citation type="submission" date="2014-04" db="EMBL/GenBank/DDBJ databases">
        <authorList>
            <consortium name="DOE Joint Genome Institute"/>
            <person name="Kuo A."/>
            <person name="Zuccaro A."/>
            <person name="Kohler A."/>
            <person name="Nagy L.G."/>
            <person name="Floudas D."/>
            <person name="Copeland A."/>
            <person name="Barry K.W."/>
            <person name="Cichocki N."/>
            <person name="Veneault-Fourrey C."/>
            <person name="LaButti K."/>
            <person name="Lindquist E.A."/>
            <person name="Lipzen A."/>
            <person name="Lundell T."/>
            <person name="Morin E."/>
            <person name="Murat C."/>
            <person name="Sun H."/>
            <person name="Tunlid A."/>
            <person name="Henrissat B."/>
            <person name="Grigoriev I.V."/>
            <person name="Hibbett D.S."/>
            <person name="Martin F."/>
            <person name="Nordberg H.P."/>
            <person name="Cantor M.N."/>
            <person name="Hua S.X."/>
        </authorList>
    </citation>
    <scope>NUCLEOTIDE SEQUENCE [LARGE SCALE GENOMIC DNA]</scope>
    <source>
        <strain evidence="11 12">MAFF 305830</strain>
    </source>
</reference>
<dbReference type="GO" id="GO:0008324">
    <property type="term" value="F:monoatomic cation transmembrane transporter activity"/>
    <property type="evidence" value="ECO:0007669"/>
    <property type="project" value="TreeGrafter"/>
</dbReference>
<feature type="domain" description="Sodium/calcium exchanger membrane region" evidence="10">
    <location>
        <begin position="107"/>
        <end position="246"/>
    </location>
</feature>
<dbReference type="OrthoDB" id="407410at2759"/>
<feature type="transmembrane region" description="Helical" evidence="8">
    <location>
        <begin position="781"/>
        <end position="799"/>
    </location>
</feature>
<evidence type="ECO:0000313" key="12">
    <source>
        <dbReference type="Proteomes" id="UP000054097"/>
    </source>
</evidence>
<evidence type="ECO:0000256" key="7">
    <source>
        <dbReference type="SAM" id="MobiDB-lite"/>
    </source>
</evidence>
<feature type="compositionally biased region" description="Low complexity" evidence="7">
    <location>
        <begin position="328"/>
        <end position="341"/>
    </location>
</feature>
<evidence type="ECO:0000256" key="2">
    <source>
        <dbReference type="ARBA" id="ARBA00008170"/>
    </source>
</evidence>
<feature type="transmembrane region" description="Helical" evidence="8">
    <location>
        <begin position="590"/>
        <end position="609"/>
    </location>
</feature>
<feature type="transmembrane region" description="Helical" evidence="8">
    <location>
        <begin position="231"/>
        <end position="251"/>
    </location>
</feature>
<dbReference type="STRING" id="933852.A0A0C3BMA2"/>
<dbReference type="GO" id="GO:0016020">
    <property type="term" value="C:membrane"/>
    <property type="evidence" value="ECO:0007669"/>
    <property type="project" value="UniProtKB-SubCell"/>
</dbReference>
<feature type="signal peptide" evidence="9">
    <location>
        <begin position="1"/>
        <end position="18"/>
    </location>
</feature>
<feature type="transmembrane region" description="Helical" evidence="8">
    <location>
        <begin position="203"/>
        <end position="225"/>
    </location>
</feature>
<keyword evidence="3" id="KW-0813">Transport</keyword>
<evidence type="ECO:0000256" key="3">
    <source>
        <dbReference type="ARBA" id="ARBA00022448"/>
    </source>
</evidence>
<dbReference type="Pfam" id="PF01699">
    <property type="entry name" value="Na_Ca_ex"/>
    <property type="match status" value="2"/>
</dbReference>
<feature type="transmembrane region" description="Helical" evidence="8">
    <location>
        <begin position="674"/>
        <end position="693"/>
    </location>
</feature>
<sequence>MPPAIIKLVLVLVLCIQATLWSISQQGTVHLRPESTNHLVPRADFGPQDYESFKKTCTPRSFPPEDQCSHVTAACPTSKSVLRLTYVRKYFCSSLPVRPGYFMGLVVWLIFLFSTLGISASDFFCPNLATISAILGLDENVAGVTFLALGNGSPDVFSTFSAMKAESGSLAIGELLGAATFIVSVVVGSMALIKPFKVNRGPFLRDVGFFTTAIVLLLAVLFDGIVKGWEAGLLVLLYAIYVAVVVATSMYEKRLERRKRKESLLRAQYGQDDSEEASPITTPYHDEQQEPYRDDATEATLSVPVSPISHRNRAHSNPSFPSESTSDPRLSLSGLLPPGVSRSRRSSHSGHRQNLPSYSLLGALEFRNAVNLLRQQSNAHIDTLPSPITPYAAGHYHNPILSGHSVRRDSQDDTDQESNPWESSLIGVPLDERPNGDSTLHPPTSQSQQLARASSINTNGDAEVSPTASASTSPTSEQPPKALPGKRQRIKTAIYHTLHTLFPTLHNFTQKSFVGMAAALFAAPAVLALTLTLPVVVTPMQDAEVEEKVEEATGPTLGNLIDFEEEGIERALVAEEAVEEEMHDLEFNKWLMAVQCVCAPLFCVSVLFGTNVYFPWLMIGAAVGGVIVAVLTILFANQGNDPAARVARTSMGFFVAVVWIMAIADEVVQVLQTFGLIFGLSDAIIGLTIFAVGNSLADFVANVTVAAFAPIMGFSACFGGPMLNILLGVGLSGTYLIRQTGQDYAIKLSTTLLVSSIGLLVLLVATMIFVPWNGYMLSRPWATFLIISYVVIMTINVVVEVRQDASASSIAYSLLSSLGFL</sequence>
<feature type="transmembrane region" description="Helical" evidence="8">
    <location>
        <begin position="748"/>
        <end position="769"/>
    </location>
</feature>
<dbReference type="Proteomes" id="UP000054097">
    <property type="component" value="Unassembled WGS sequence"/>
</dbReference>
<comment type="subcellular location">
    <subcellularLocation>
        <location evidence="1">Membrane</location>
        <topology evidence="1">Multi-pass membrane protein</topology>
    </subcellularLocation>
</comment>
<keyword evidence="9" id="KW-0732">Signal</keyword>
<feature type="transmembrane region" description="Helical" evidence="8">
    <location>
        <begin position="513"/>
        <end position="537"/>
    </location>
</feature>
<dbReference type="GO" id="GO:0006874">
    <property type="term" value="P:intracellular calcium ion homeostasis"/>
    <property type="evidence" value="ECO:0007669"/>
    <property type="project" value="TreeGrafter"/>
</dbReference>
<feature type="compositionally biased region" description="Polar residues" evidence="7">
    <location>
        <begin position="436"/>
        <end position="460"/>
    </location>
</feature>
<reference evidence="12" key="2">
    <citation type="submission" date="2015-01" db="EMBL/GenBank/DDBJ databases">
        <title>Evolutionary Origins and Diversification of the Mycorrhizal Mutualists.</title>
        <authorList>
            <consortium name="DOE Joint Genome Institute"/>
            <consortium name="Mycorrhizal Genomics Consortium"/>
            <person name="Kohler A."/>
            <person name="Kuo A."/>
            <person name="Nagy L.G."/>
            <person name="Floudas D."/>
            <person name="Copeland A."/>
            <person name="Barry K.W."/>
            <person name="Cichocki N."/>
            <person name="Veneault-Fourrey C."/>
            <person name="LaButti K."/>
            <person name="Lindquist E.A."/>
            <person name="Lipzen A."/>
            <person name="Lundell T."/>
            <person name="Morin E."/>
            <person name="Murat C."/>
            <person name="Riley R."/>
            <person name="Ohm R."/>
            <person name="Sun H."/>
            <person name="Tunlid A."/>
            <person name="Henrissat B."/>
            <person name="Grigoriev I.V."/>
            <person name="Hibbett D.S."/>
            <person name="Martin F."/>
        </authorList>
    </citation>
    <scope>NUCLEOTIDE SEQUENCE [LARGE SCALE GENOMIC DNA]</scope>
    <source>
        <strain evidence="12">MAFF 305830</strain>
    </source>
</reference>
<evidence type="ECO:0000256" key="6">
    <source>
        <dbReference type="ARBA" id="ARBA00023136"/>
    </source>
</evidence>
<feature type="region of interest" description="Disordered" evidence="7">
    <location>
        <begin position="266"/>
        <end position="290"/>
    </location>
</feature>
<feature type="compositionally biased region" description="Basic residues" evidence="7">
    <location>
        <begin position="342"/>
        <end position="351"/>
    </location>
</feature>
<dbReference type="AlphaFoldDB" id="A0A0C3BMA2"/>
<feature type="domain" description="Sodium/calcium exchanger membrane region" evidence="10">
    <location>
        <begin position="652"/>
        <end position="797"/>
    </location>
</feature>
<dbReference type="InterPro" id="IPR044880">
    <property type="entry name" value="NCX_ion-bd_dom_sf"/>
</dbReference>
<feature type="transmembrane region" description="Helical" evidence="8">
    <location>
        <begin position="128"/>
        <end position="150"/>
    </location>
</feature>
<evidence type="ECO:0000259" key="10">
    <source>
        <dbReference type="Pfam" id="PF01699"/>
    </source>
</evidence>
<gene>
    <name evidence="11" type="ORF">M408DRAFT_61176</name>
</gene>
<feature type="transmembrane region" description="Helical" evidence="8">
    <location>
        <begin position="699"/>
        <end position="727"/>
    </location>
</feature>
<evidence type="ECO:0000256" key="4">
    <source>
        <dbReference type="ARBA" id="ARBA00022692"/>
    </source>
</evidence>
<evidence type="ECO:0000313" key="11">
    <source>
        <dbReference type="EMBL" id="KIM33204.1"/>
    </source>
</evidence>
<dbReference type="InterPro" id="IPR051359">
    <property type="entry name" value="CaCA_antiporter"/>
</dbReference>
<dbReference type="HOGENOM" id="CLU_004979_2_0_1"/>
<dbReference type="Gene3D" id="1.20.1420.30">
    <property type="entry name" value="NCX, central ion-binding region"/>
    <property type="match status" value="2"/>
</dbReference>
<keyword evidence="4 8" id="KW-0812">Transmembrane</keyword>
<feature type="transmembrane region" description="Helical" evidence="8">
    <location>
        <begin position="616"/>
        <end position="636"/>
    </location>
</feature>
<feature type="transmembrane region" description="Helical" evidence="8">
    <location>
        <begin position="170"/>
        <end position="191"/>
    </location>
</feature>
<feature type="region of interest" description="Disordered" evidence="7">
    <location>
        <begin position="304"/>
        <end position="355"/>
    </location>
</feature>
<comment type="similarity">
    <text evidence="2">Belongs to the Ca(2+):cation antiporter (CaCA) (TC 2.A.19) family.</text>
</comment>
<feature type="transmembrane region" description="Helical" evidence="8">
    <location>
        <begin position="642"/>
        <end position="662"/>
    </location>
</feature>
<dbReference type="EMBL" id="KN824278">
    <property type="protein sequence ID" value="KIM33204.1"/>
    <property type="molecule type" value="Genomic_DNA"/>
</dbReference>
<protein>
    <recommendedName>
        <fullName evidence="10">Sodium/calcium exchanger membrane region domain-containing protein</fullName>
    </recommendedName>
</protein>
<keyword evidence="6 8" id="KW-0472">Membrane</keyword>
<organism evidence="11 12">
    <name type="scientific">Serendipita vermifera MAFF 305830</name>
    <dbReference type="NCBI Taxonomy" id="933852"/>
    <lineage>
        <taxon>Eukaryota</taxon>
        <taxon>Fungi</taxon>
        <taxon>Dikarya</taxon>
        <taxon>Basidiomycota</taxon>
        <taxon>Agaricomycotina</taxon>
        <taxon>Agaricomycetes</taxon>
        <taxon>Sebacinales</taxon>
        <taxon>Serendipitaceae</taxon>
        <taxon>Serendipita</taxon>
    </lineage>
</organism>
<accession>A0A0C3BMA2</accession>
<feature type="compositionally biased region" description="Low complexity" evidence="7">
    <location>
        <begin position="465"/>
        <end position="476"/>
    </location>
</feature>
<proteinExistence type="inferred from homology"/>
<evidence type="ECO:0000256" key="9">
    <source>
        <dbReference type="SAM" id="SignalP"/>
    </source>
</evidence>
<feature type="compositionally biased region" description="Polar residues" evidence="7">
    <location>
        <begin position="315"/>
        <end position="327"/>
    </location>
</feature>
<keyword evidence="12" id="KW-1185">Reference proteome</keyword>
<evidence type="ECO:0000256" key="8">
    <source>
        <dbReference type="SAM" id="Phobius"/>
    </source>
</evidence>
<feature type="region of interest" description="Disordered" evidence="7">
    <location>
        <begin position="395"/>
        <end position="487"/>
    </location>
</feature>
<dbReference type="PANTHER" id="PTHR12266">
    <property type="entry name" value="NA+/CA2+ K+ INDEPENDENT EXCHANGER"/>
    <property type="match status" value="1"/>
</dbReference>
<feature type="chain" id="PRO_5002175741" description="Sodium/calcium exchanger membrane region domain-containing protein" evidence="9">
    <location>
        <begin position="19"/>
        <end position="821"/>
    </location>
</feature>
<keyword evidence="5 8" id="KW-1133">Transmembrane helix</keyword>
<name>A0A0C3BMA2_SERVB</name>
<dbReference type="InterPro" id="IPR004837">
    <property type="entry name" value="NaCa_Exmemb"/>
</dbReference>
<evidence type="ECO:0000256" key="5">
    <source>
        <dbReference type="ARBA" id="ARBA00022989"/>
    </source>
</evidence>
<dbReference type="PANTHER" id="PTHR12266:SF0">
    <property type="entry name" value="MITOCHONDRIAL SODIUM_CALCIUM EXCHANGER PROTEIN"/>
    <property type="match status" value="1"/>
</dbReference>
<feature type="transmembrane region" description="Helical" evidence="8">
    <location>
        <begin position="101"/>
        <end position="121"/>
    </location>
</feature>